<name>A0A1E4R3M0_9BACI</name>
<dbReference type="RefSeq" id="WP_069480247.1">
    <property type="nucleotide sequence ID" value="NZ_CP130331.1"/>
</dbReference>
<dbReference type="Proteomes" id="UP000094784">
    <property type="component" value="Unassembled WGS sequence"/>
</dbReference>
<evidence type="ECO:0000256" key="1">
    <source>
        <dbReference type="SAM" id="SignalP"/>
    </source>
</evidence>
<reference evidence="2 3" key="1">
    <citation type="submission" date="2016-09" db="EMBL/GenBank/DDBJ databases">
        <title>Draft genome sequence of the soil isolate, Lysinibacillus fusiformis M5, a potential hypoxanthine producer.</title>
        <authorList>
            <person name="Gallegos-Monterrosa R."/>
            <person name="Maroti G."/>
            <person name="Balint B."/>
            <person name="Kovacs A.T."/>
        </authorList>
    </citation>
    <scope>NUCLEOTIDE SEQUENCE [LARGE SCALE GENOMIC DNA]</scope>
    <source>
        <strain evidence="2 3">M5</strain>
    </source>
</reference>
<comment type="caution">
    <text evidence="2">The sequence shown here is derived from an EMBL/GenBank/DDBJ whole genome shotgun (WGS) entry which is preliminary data.</text>
</comment>
<sequence>MKKILRFLAPLVLIFTIYGYNAENASASTSESVFLGSSGFAQSNYINASSRVYVLLRNTGSVPIAWYVVGPNNVAEMDTPANIPPGGAKGIWINTRSNTKHALNLYCAGDVNKCSATGNISLN</sequence>
<dbReference type="EMBL" id="MECQ01000001">
    <property type="protein sequence ID" value="ODV55062.1"/>
    <property type="molecule type" value="Genomic_DNA"/>
</dbReference>
<feature type="chain" id="PRO_5038915855" evidence="1">
    <location>
        <begin position="23"/>
        <end position="123"/>
    </location>
</feature>
<gene>
    <name evidence="2" type="ORF">BG258_03735</name>
</gene>
<keyword evidence="1" id="KW-0732">Signal</keyword>
<evidence type="ECO:0000313" key="3">
    <source>
        <dbReference type="Proteomes" id="UP000094784"/>
    </source>
</evidence>
<dbReference type="AlphaFoldDB" id="A0A1E4R3M0"/>
<accession>A0A1E4R3M0</accession>
<feature type="signal peptide" evidence="1">
    <location>
        <begin position="1"/>
        <end position="22"/>
    </location>
</feature>
<evidence type="ECO:0000313" key="2">
    <source>
        <dbReference type="EMBL" id="ODV55062.1"/>
    </source>
</evidence>
<organism evidence="2 3">
    <name type="scientific">Lysinibacillus fusiformis</name>
    <dbReference type="NCBI Taxonomy" id="28031"/>
    <lineage>
        <taxon>Bacteria</taxon>
        <taxon>Bacillati</taxon>
        <taxon>Bacillota</taxon>
        <taxon>Bacilli</taxon>
        <taxon>Bacillales</taxon>
        <taxon>Bacillaceae</taxon>
        <taxon>Lysinibacillus</taxon>
    </lineage>
</organism>
<proteinExistence type="predicted"/>
<protein>
    <submittedName>
        <fullName evidence="2">Uncharacterized protein</fullName>
    </submittedName>
</protein>
<dbReference type="OrthoDB" id="9937243at2"/>